<evidence type="ECO:0000313" key="12">
    <source>
        <dbReference type="Proteomes" id="UP000570595"/>
    </source>
</evidence>
<evidence type="ECO:0000256" key="4">
    <source>
        <dbReference type="ARBA" id="ARBA00022741"/>
    </source>
</evidence>
<evidence type="ECO:0000256" key="1">
    <source>
        <dbReference type="ARBA" id="ARBA00012411"/>
    </source>
</evidence>
<feature type="region of interest" description="Disordered" evidence="9">
    <location>
        <begin position="358"/>
        <end position="614"/>
    </location>
</feature>
<dbReference type="CDD" id="cd07852">
    <property type="entry name" value="STKc_MAPK15-like"/>
    <property type="match status" value="1"/>
</dbReference>
<name>A0A7J6MHK4_PEROL</name>
<dbReference type="AlphaFoldDB" id="A0A7J6MHK4"/>
<evidence type="ECO:0000256" key="9">
    <source>
        <dbReference type="SAM" id="MobiDB-lite"/>
    </source>
</evidence>
<keyword evidence="4" id="KW-0547">Nucleotide-binding</keyword>
<sequence length="614" mass="68191">MTEEIDRHVLRKYEIVQKLGRGAYGIVWKAIEKRIPIRVLFLDPRLLGTREVVALKKCFDAFQNATDAQRTFREIMFLQELNGHENIIRLLNVLKADNDQDIYIVCDYMESDLHAVIRANILEDIHKQYIIYQLLRALKYMHTGQMLHRDIKPSNILLNSDCQVKVCDFGLARSVVQMQDAGSNPVLTDYVATRWYRAPEILLGSTSYTKGVDMWSVGCILGELISGKPIFPGTSTMNQLDRIMEVTGRPTPSDIEGMQSPFAATMLESLPATRPRPLTEMFPSASVEALDLLRLCLQFNPGKRISATEALKHPYVVQFHNPDEEPSCPSVIRIPIDDNTRLTVSDYRDRLYSEVMKRKKEQRRQLKKQMEQQQQQQSAATTAAQYQQQQQQSVNHHRAHGSTSSSSAAGGGGGGRYHHPTAPPPSSGGPSYHHHHHHHHGAIRHSASAASGTSGMSRSSNFTSSGSAQASHHHGTQQQRASRQGSRQQQSSAAGQAGASSKYFTSPAGGQQQQQQQSGYHKQYSSPSVPSTAASGGNVYHNYSHQQARGKSAGTMGQNQQQQQNHYFMRSNGSQHLASQAGPPRHYYPTSSANTFNTFSAGQTSAAGYNPSRN</sequence>
<keyword evidence="3" id="KW-0808">Transferase</keyword>
<dbReference type="InterPro" id="IPR011009">
    <property type="entry name" value="Kinase-like_dom_sf"/>
</dbReference>
<feature type="domain" description="Protein kinase" evidence="10">
    <location>
        <begin position="13"/>
        <end position="316"/>
    </location>
</feature>
<feature type="compositionally biased region" description="Low complexity" evidence="9">
    <location>
        <begin position="477"/>
        <end position="501"/>
    </location>
</feature>
<dbReference type="SMART" id="SM00220">
    <property type="entry name" value="S_TKc"/>
    <property type="match status" value="1"/>
</dbReference>
<dbReference type="EC" id="2.7.11.24" evidence="1"/>
<evidence type="ECO:0000313" key="11">
    <source>
        <dbReference type="EMBL" id="KAF4670680.1"/>
    </source>
</evidence>
<dbReference type="InterPro" id="IPR050117">
    <property type="entry name" value="MAPK"/>
</dbReference>
<dbReference type="PANTHER" id="PTHR24055">
    <property type="entry name" value="MITOGEN-ACTIVATED PROTEIN KINASE"/>
    <property type="match status" value="1"/>
</dbReference>
<evidence type="ECO:0000259" key="10">
    <source>
        <dbReference type="PROSITE" id="PS50011"/>
    </source>
</evidence>
<comment type="catalytic activity">
    <reaction evidence="8">
        <text>L-seryl-[protein] + ATP = O-phospho-L-seryl-[protein] + ADP + H(+)</text>
        <dbReference type="Rhea" id="RHEA:17989"/>
        <dbReference type="Rhea" id="RHEA-COMP:9863"/>
        <dbReference type="Rhea" id="RHEA-COMP:11604"/>
        <dbReference type="ChEBI" id="CHEBI:15378"/>
        <dbReference type="ChEBI" id="CHEBI:29999"/>
        <dbReference type="ChEBI" id="CHEBI:30616"/>
        <dbReference type="ChEBI" id="CHEBI:83421"/>
        <dbReference type="ChEBI" id="CHEBI:456216"/>
        <dbReference type="EC" id="2.7.11.24"/>
    </reaction>
</comment>
<feature type="compositionally biased region" description="Polar residues" evidence="9">
    <location>
        <begin position="589"/>
        <end position="614"/>
    </location>
</feature>
<comment type="caution">
    <text evidence="11">The sequence shown here is derived from an EMBL/GenBank/DDBJ whole genome shotgun (WGS) entry which is preliminary data.</text>
</comment>
<dbReference type="OrthoDB" id="192887at2759"/>
<evidence type="ECO:0000256" key="7">
    <source>
        <dbReference type="ARBA" id="ARBA00047592"/>
    </source>
</evidence>
<dbReference type="GO" id="GO:0005524">
    <property type="term" value="F:ATP binding"/>
    <property type="evidence" value="ECO:0007669"/>
    <property type="project" value="UniProtKB-KW"/>
</dbReference>
<dbReference type="EMBL" id="JABAHT010000007">
    <property type="protein sequence ID" value="KAF4670680.1"/>
    <property type="molecule type" value="Genomic_DNA"/>
</dbReference>
<organism evidence="11 12">
    <name type="scientific">Perkinsus olseni</name>
    <name type="common">Perkinsus atlanticus</name>
    <dbReference type="NCBI Taxonomy" id="32597"/>
    <lineage>
        <taxon>Eukaryota</taxon>
        <taxon>Sar</taxon>
        <taxon>Alveolata</taxon>
        <taxon>Perkinsozoa</taxon>
        <taxon>Perkinsea</taxon>
        <taxon>Perkinsida</taxon>
        <taxon>Perkinsidae</taxon>
        <taxon>Perkinsus</taxon>
    </lineage>
</organism>
<evidence type="ECO:0000256" key="2">
    <source>
        <dbReference type="ARBA" id="ARBA00022527"/>
    </source>
</evidence>
<dbReference type="Pfam" id="PF00069">
    <property type="entry name" value="Pkinase"/>
    <property type="match status" value="1"/>
</dbReference>
<gene>
    <name evidence="11" type="ORF">FOZ61_009523</name>
</gene>
<dbReference type="InterPro" id="IPR008271">
    <property type="entry name" value="Ser/Thr_kinase_AS"/>
</dbReference>
<dbReference type="PROSITE" id="PS01351">
    <property type="entry name" value="MAPK"/>
    <property type="match status" value="1"/>
</dbReference>
<dbReference type="InterPro" id="IPR003527">
    <property type="entry name" value="MAP_kinase_CS"/>
</dbReference>
<comment type="catalytic activity">
    <reaction evidence="7">
        <text>L-threonyl-[protein] + ATP = O-phospho-L-threonyl-[protein] + ADP + H(+)</text>
        <dbReference type="Rhea" id="RHEA:46608"/>
        <dbReference type="Rhea" id="RHEA-COMP:11060"/>
        <dbReference type="Rhea" id="RHEA-COMP:11605"/>
        <dbReference type="ChEBI" id="CHEBI:15378"/>
        <dbReference type="ChEBI" id="CHEBI:30013"/>
        <dbReference type="ChEBI" id="CHEBI:30616"/>
        <dbReference type="ChEBI" id="CHEBI:61977"/>
        <dbReference type="ChEBI" id="CHEBI:456216"/>
        <dbReference type="EC" id="2.7.11.24"/>
    </reaction>
</comment>
<dbReference type="FunFam" id="1.10.510.10:FF:000238">
    <property type="entry name" value="Mitogen-activated protein kinase"/>
    <property type="match status" value="1"/>
</dbReference>
<dbReference type="InterPro" id="IPR000719">
    <property type="entry name" value="Prot_kinase_dom"/>
</dbReference>
<dbReference type="PROSITE" id="PS50011">
    <property type="entry name" value="PROTEIN_KINASE_DOM"/>
    <property type="match status" value="1"/>
</dbReference>
<evidence type="ECO:0000256" key="8">
    <source>
        <dbReference type="ARBA" id="ARBA00048312"/>
    </source>
</evidence>
<dbReference type="Gene3D" id="3.30.200.20">
    <property type="entry name" value="Phosphorylase Kinase, domain 1"/>
    <property type="match status" value="1"/>
</dbReference>
<dbReference type="GO" id="GO:0004707">
    <property type="term" value="F:MAP kinase activity"/>
    <property type="evidence" value="ECO:0007669"/>
    <property type="project" value="UniProtKB-EC"/>
</dbReference>
<feature type="compositionally biased region" description="Low complexity" evidence="9">
    <location>
        <begin position="371"/>
        <end position="393"/>
    </location>
</feature>
<keyword evidence="6" id="KW-0067">ATP-binding</keyword>
<feature type="compositionally biased region" description="Low complexity" evidence="9">
    <location>
        <begin position="444"/>
        <end position="470"/>
    </location>
</feature>
<keyword evidence="5" id="KW-0418">Kinase</keyword>
<dbReference type="Proteomes" id="UP000570595">
    <property type="component" value="Unassembled WGS sequence"/>
</dbReference>
<dbReference type="FunFam" id="3.30.200.20:FF:000166">
    <property type="entry name" value="Mitogen-activated protein kinase"/>
    <property type="match status" value="1"/>
</dbReference>
<dbReference type="SUPFAM" id="SSF56112">
    <property type="entry name" value="Protein kinase-like (PK-like)"/>
    <property type="match status" value="1"/>
</dbReference>
<evidence type="ECO:0000256" key="5">
    <source>
        <dbReference type="ARBA" id="ARBA00022777"/>
    </source>
</evidence>
<feature type="compositionally biased region" description="Basic residues" evidence="9">
    <location>
        <begin position="358"/>
        <end position="367"/>
    </location>
</feature>
<feature type="compositionally biased region" description="Basic residues" evidence="9">
    <location>
        <begin position="432"/>
        <end position="443"/>
    </location>
</feature>
<keyword evidence="2" id="KW-0723">Serine/threonine-protein kinase</keyword>
<proteinExistence type="predicted"/>
<protein>
    <recommendedName>
        <fullName evidence="1">mitogen-activated protein kinase</fullName>
        <ecNumber evidence="1">2.7.11.24</ecNumber>
    </recommendedName>
</protein>
<evidence type="ECO:0000256" key="6">
    <source>
        <dbReference type="ARBA" id="ARBA00022840"/>
    </source>
</evidence>
<dbReference type="Gene3D" id="1.10.510.10">
    <property type="entry name" value="Transferase(Phosphotransferase) domain 1"/>
    <property type="match status" value="1"/>
</dbReference>
<feature type="compositionally biased region" description="Polar residues" evidence="9">
    <location>
        <begin position="518"/>
        <end position="549"/>
    </location>
</feature>
<evidence type="ECO:0000256" key="3">
    <source>
        <dbReference type="ARBA" id="ARBA00022679"/>
    </source>
</evidence>
<accession>A0A7J6MHK4</accession>
<dbReference type="PROSITE" id="PS00108">
    <property type="entry name" value="PROTEIN_KINASE_ST"/>
    <property type="match status" value="1"/>
</dbReference>
<reference evidence="11 12" key="1">
    <citation type="submission" date="2020-04" db="EMBL/GenBank/DDBJ databases">
        <title>Perkinsus olseni comparative genomics.</title>
        <authorList>
            <person name="Bogema D.R."/>
        </authorList>
    </citation>
    <scope>NUCLEOTIDE SEQUENCE [LARGE SCALE GENOMIC DNA]</scope>
    <source>
        <strain evidence="11">ATCC PRA-179</strain>
    </source>
</reference>